<dbReference type="EMBL" id="JACAOA010000029">
    <property type="protein sequence ID" value="MBA5729960.1"/>
    <property type="molecule type" value="Genomic_DNA"/>
</dbReference>
<name>A0A839A833_9LACT</name>
<evidence type="ECO:0000313" key="2">
    <source>
        <dbReference type="Proteomes" id="UP000571018"/>
    </source>
</evidence>
<gene>
    <name evidence="1" type="ORF">HW423_09205</name>
</gene>
<dbReference type="InterPro" id="IPR029470">
    <property type="entry name" value="PDDEXK_4"/>
</dbReference>
<protein>
    <submittedName>
        <fullName evidence="1">PD-(D/E)XK nuclease family protein</fullName>
    </submittedName>
</protein>
<dbReference type="Pfam" id="PF14281">
    <property type="entry name" value="PDDEXK_4"/>
    <property type="match status" value="1"/>
</dbReference>
<comment type="caution">
    <text evidence="1">The sequence shown here is derived from an EMBL/GenBank/DDBJ whole genome shotgun (WGS) entry which is preliminary data.</text>
</comment>
<proteinExistence type="predicted"/>
<organism evidence="1 2">
    <name type="scientific">Ruoffia halotolerans</name>
    <dbReference type="NCBI Taxonomy" id="2748684"/>
    <lineage>
        <taxon>Bacteria</taxon>
        <taxon>Bacillati</taxon>
        <taxon>Bacillota</taxon>
        <taxon>Bacilli</taxon>
        <taxon>Lactobacillales</taxon>
        <taxon>Aerococcaceae</taxon>
        <taxon>Ruoffia</taxon>
    </lineage>
</organism>
<evidence type="ECO:0000313" key="1">
    <source>
        <dbReference type="EMBL" id="MBA5729960.1"/>
    </source>
</evidence>
<dbReference type="AlphaFoldDB" id="A0A839A833"/>
<dbReference type="Proteomes" id="UP000571018">
    <property type="component" value="Unassembled WGS sequence"/>
</dbReference>
<reference evidence="1 2" key="1">
    <citation type="submission" date="2020-06" db="EMBL/GenBank/DDBJ databases">
        <title>Reclassification of Facklamia ignava, Facklamia soureckii and Facklami tabacinasalis as Falseniella iganva gen. nov., comb. nov., Hutsoniella ignava gen. nov., comb. nov., and Ruoffia tabacinasalis gen. nov., comb. nov and description of Ruoffia haltotolerans sp. nov., isolated from hypersaline Inland Sea of Qatar.</title>
        <authorList>
            <person name="Fotedar R."/>
            <person name="Sankaranarayanan K."/>
            <person name="Lawson P."/>
            <person name="Caldwell M."/>
            <person name="Zeyara A."/>
            <person name="Al Malki A."/>
            <person name="Ali M."/>
        </authorList>
    </citation>
    <scope>NUCLEOTIDE SEQUENCE [LARGE SCALE GENOMIC DNA]</scope>
    <source>
        <strain evidence="1 2">INB8</strain>
    </source>
</reference>
<sequence>MEEIEDKLSEWLDDTNIFQILKLSRTEIRHSNFLAYLLSPHESHKWQDKFFKALLKTVFEDNANLNGDFDYFELVLNDYNDLMIYREHQNIDLLLVTENKKVVMAIENKIGASESSHQLNKYQHYVENHFKDYTKIFVFLTPEREEATNDNWYPISYSDVINILERLMKIYGLNTKINFLVIDYINALRRDVLVDERLQKICSRIYSQHQEALDLIFEYKPDNLSVMSELYSEAVINLEKEGLLISKPNHSTKTLIRFETMEMNKVFPKLSSDFPGGWGNHNAYAFEILNKDAKSSGKIKIAFTGKIDPEKRLVLETTLSHFDNRRKKSNWEWWTIGNWKIRKVNQNFVENIVVRLGEEDREVIVNEITDSLRKQMVEINNYCDGLISKYIELSNDSLLSD</sequence>
<keyword evidence="2" id="KW-1185">Reference proteome</keyword>
<accession>A0A839A833</accession>